<organism evidence="2 3">
    <name type="scientific">Armillaria gallica</name>
    <name type="common">Bulbous honey fungus</name>
    <name type="synonym">Armillaria bulbosa</name>
    <dbReference type="NCBI Taxonomy" id="47427"/>
    <lineage>
        <taxon>Eukaryota</taxon>
        <taxon>Fungi</taxon>
        <taxon>Dikarya</taxon>
        <taxon>Basidiomycota</taxon>
        <taxon>Agaricomycotina</taxon>
        <taxon>Agaricomycetes</taxon>
        <taxon>Agaricomycetidae</taxon>
        <taxon>Agaricales</taxon>
        <taxon>Marasmiineae</taxon>
        <taxon>Physalacriaceae</taxon>
        <taxon>Armillaria</taxon>
    </lineage>
</organism>
<keyword evidence="1" id="KW-1133">Transmembrane helix</keyword>
<keyword evidence="1" id="KW-0472">Membrane</keyword>
<keyword evidence="3" id="KW-1185">Reference proteome</keyword>
<dbReference type="Proteomes" id="UP000217790">
    <property type="component" value="Unassembled WGS sequence"/>
</dbReference>
<sequence length="67" mass="7449">MDSMGIAGFSHDFGAIDGKPQMFDELNLNRGVAFFAFMGMASIILSCRSSPTFQEKRCSSRYERCAL</sequence>
<dbReference type="STRING" id="47427.A0A2H3E2E2"/>
<dbReference type="OrthoDB" id="1470350at2759"/>
<keyword evidence="1" id="KW-0812">Transmembrane</keyword>
<dbReference type="AlphaFoldDB" id="A0A2H3E2E2"/>
<feature type="transmembrane region" description="Helical" evidence="1">
    <location>
        <begin position="28"/>
        <end position="47"/>
    </location>
</feature>
<dbReference type="InParanoid" id="A0A2H3E2E2"/>
<reference evidence="3" key="1">
    <citation type="journal article" date="2017" name="Nat. Ecol. Evol.">
        <title>Genome expansion and lineage-specific genetic innovations in the forest pathogenic fungi Armillaria.</title>
        <authorList>
            <person name="Sipos G."/>
            <person name="Prasanna A.N."/>
            <person name="Walter M.C."/>
            <person name="O'Connor E."/>
            <person name="Balint B."/>
            <person name="Krizsan K."/>
            <person name="Kiss B."/>
            <person name="Hess J."/>
            <person name="Varga T."/>
            <person name="Slot J."/>
            <person name="Riley R."/>
            <person name="Boka B."/>
            <person name="Rigling D."/>
            <person name="Barry K."/>
            <person name="Lee J."/>
            <person name="Mihaltcheva S."/>
            <person name="LaButti K."/>
            <person name="Lipzen A."/>
            <person name="Waldron R."/>
            <person name="Moloney N.M."/>
            <person name="Sperisen C."/>
            <person name="Kredics L."/>
            <person name="Vagvoelgyi C."/>
            <person name="Patrignani A."/>
            <person name="Fitzpatrick D."/>
            <person name="Nagy I."/>
            <person name="Doyle S."/>
            <person name="Anderson J.B."/>
            <person name="Grigoriev I.V."/>
            <person name="Gueldener U."/>
            <person name="Muensterkoetter M."/>
            <person name="Nagy L.G."/>
        </authorList>
    </citation>
    <scope>NUCLEOTIDE SEQUENCE [LARGE SCALE GENOMIC DNA]</scope>
    <source>
        <strain evidence="3">Ar21-2</strain>
    </source>
</reference>
<name>A0A2H3E2E2_ARMGA</name>
<protein>
    <submittedName>
        <fullName evidence="2">Uncharacterized protein</fullName>
    </submittedName>
</protein>
<proteinExistence type="predicted"/>
<evidence type="ECO:0000313" key="3">
    <source>
        <dbReference type="Proteomes" id="UP000217790"/>
    </source>
</evidence>
<dbReference type="EMBL" id="KZ293645">
    <property type="protein sequence ID" value="PBL01626.1"/>
    <property type="molecule type" value="Genomic_DNA"/>
</dbReference>
<evidence type="ECO:0000313" key="2">
    <source>
        <dbReference type="EMBL" id="PBL01626.1"/>
    </source>
</evidence>
<accession>A0A2H3E2E2</accession>
<evidence type="ECO:0000256" key="1">
    <source>
        <dbReference type="SAM" id="Phobius"/>
    </source>
</evidence>
<gene>
    <name evidence="2" type="ORF">ARMGADRAFT_1005149</name>
</gene>